<feature type="region of interest" description="Disordered" evidence="1">
    <location>
        <begin position="148"/>
        <end position="189"/>
    </location>
</feature>
<proteinExistence type="predicted"/>
<keyword evidence="3" id="KW-1185">Reference proteome</keyword>
<dbReference type="PROSITE" id="PS51257">
    <property type="entry name" value="PROKAR_LIPOPROTEIN"/>
    <property type="match status" value="1"/>
</dbReference>
<evidence type="ECO:0000313" key="3">
    <source>
        <dbReference type="Proteomes" id="UP000316714"/>
    </source>
</evidence>
<protein>
    <recommendedName>
        <fullName evidence="4">Carboxypeptidase regulatory-like domain-containing protein</fullName>
    </recommendedName>
</protein>
<reference evidence="2 3" key="1">
    <citation type="submission" date="2019-02" db="EMBL/GenBank/DDBJ databases">
        <title>Deep-cultivation of Planctomycetes and their phenomic and genomic characterization uncovers novel biology.</title>
        <authorList>
            <person name="Wiegand S."/>
            <person name="Jogler M."/>
            <person name="Boedeker C."/>
            <person name="Pinto D."/>
            <person name="Vollmers J."/>
            <person name="Rivas-Marin E."/>
            <person name="Kohn T."/>
            <person name="Peeters S.H."/>
            <person name="Heuer A."/>
            <person name="Rast P."/>
            <person name="Oberbeckmann S."/>
            <person name="Bunk B."/>
            <person name="Jeske O."/>
            <person name="Meyerdierks A."/>
            <person name="Storesund J.E."/>
            <person name="Kallscheuer N."/>
            <person name="Luecker S."/>
            <person name="Lage O.M."/>
            <person name="Pohl T."/>
            <person name="Merkel B.J."/>
            <person name="Hornburger P."/>
            <person name="Mueller R.-W."/>
            <person name="Bruemmer F."/>
            <person name="Labrenz M."/>
            <person name="Spormann A.M."/>
            <person name="Op Den Camp H."/>
            <person name="Overmann J."/>
            <person name="Amann R."/>
            <person name="Jetten M.S.M."/>
            <person name="Mascher T."/>
            <person name="Medema M.H."/>
            <person name="Devos D.P."/>
            <person name="Kaster A.-K."/>
            <person name="Ovreas L."/>
            <person name="Rohde M."/>
            <person name="Galperin M.Y."/>
            <person name="Jogler C."/>
        </authorList>
    </citation>
    <scope>NUCLEOTIDE SEQUENCE [LARGE SCALE GENOMIC DNA]</scope>
    <source>
        <strain evidence="2 3">KOR34</strain>
    </source>
</reference>
<dbReference type="EMBL" id="SIHJ01000001">
    <property type="protein sequence ID" value="TWT35639.1"/>
    <property type="molecule type" value="Genomic_DNA"/>
</dbReference>
<comment type="caution">
    <text evidence="2">The sequence shown here is derived from an EMBL/GenBank/DDBJ whole genome shotgun (WGS) entry which is preliminary data.</text>
</comment>
<organism evidence="2 3">
    <name type="scientific">Posidoniimonas corsicana</name>
    <dbReference type="NCBI Taxonomy" id="1938618"/>
    <lineage>
        <taxon>Bacteria</taxon>
        <taxon>Pseudomonadati</taxon>
        <taxon>Planctomycetota</taxon>
        <taxon>Planctomycetia</taxon>
        <taxon>Pirellulales</taxon>
        <taxon>Lacipirellulaceae</taxon>
        <taxon>Posidoniimonas</taxon>
    </lineage>
</organism>
<dbReference type="Proteomes" id="UP000316714">
    <property type="component" value="Unassembled WGS sequence"/>
</dbReference>
<sequence length="189" mass="18984">MGCNSQRHSPRGALAAVALTAASIVGCGGSDGRPELAPVSGTVMLNESPLAVGQIVFQPISGGQPAVGRLSEDGSFTLGTYGDDDGAAVGRHRVRVTSYSTQAGESDAEASGDSLGELLVPERYANFSTSGIEVSVLATGNAPFVIKLEDLPQDDEDDGLAGDDSGDGPNGSLPAGPAPEDANEPSAQE</sequence>
<evidence type="ECO:0000313" key="2">
    <source>
        <dbReference type="EMBL" id="TWT35639.1"/>
    </source>
</evidence>
<gene>
    <name evidence="2" type="ORF">KOR34_05330</name>
</gene>
<accession>A0A5C5VCQ8</accession>
<dbReference type="AlphaFoldDB" id="A0A5C5VCQ8"/>
<name>A0A5C5VCQ8_9BACT</name>
<feature type="compositionally biased region" description="Acidic residues" evidence="1">
    <location>
        <begin position="151"/>
        <end position="166"/>
    </location>
</feature>
<evidence type="ECO:0008006" key="4">
    <source>
        <dbReference type="Google" id="ProtNLM"/>
    </source>
</evidence>
<evidence type="ECO:0000256" key="1">
    <source>
        <dbReference type="SAM" id="MobiDB-lite"/>
    </source>
</evidence>